<dbReference type="OrthoDB" id="3243391at2"/>
<accession>A0A2I1I455</accession>
<dbReference type="Proteomes" id="UP000234545">
    <property type="component" value="Unassembled WGS sequence"/>
</dbReference>
<dbReference type="Pfam" id="PF13408">
    <property type="entry name" value="Zn_ribbon_recom"/>
    <property type="match status" value="1"/>
</dbReference>
<dbReference type="Gene3D" id="3.90.1750.20">
    <property type="entry name" value="Putative Large Serine Recombinase, Chain B, Domain 2"/>
    <property type="match status" value="1"/>
</dbReference>
<dbReference type="InterPro" id="IPR006119">
    <property type="entry name" value="Resolv_N"/>
</dbReference>
<dbReference type="Pfam" id="PF00239">
    <property type="entry name" value="Resolvase"/>
    <property type="match status" value="1"/>
</dbReference>
<organism evidence="3 4">
    <name type="scientific">Schaalia turicensis</name>
    <dbReference type="NCBI Taxonomy" id="131111"/>
    <lineage>
        <taxon>Bacteria</taxon>
        <taxon>Bacillati</taxon>
        <taxon>Actinomycetota</taxon>
        <taxon>Actinomycetes</taxon>
        <taxon>Actinomycetales</taxon>
        <taxon>Actinomycetaceae</taxon>
        <taxon>Schaalia</taxon>
    </lineage>
</organism>
<protein>
    <submittedName>
        <fullName evidence="3">Recombinase family protein</fullName>
    </submittedName>
</protein>
<evidence type="ECO:0000259" key="2">
    <source>
        <dbReference type="PROSITE" id="PS51737"/>
    </source>
</evidence>
<dbReference type="Gene3D" id="3.40.50.1390">
    <property type="entry name" value="Resolvase, N-terminal catalytic domain"/>
    <property type="match status" value="1"/>
</dbReference>
<sequence>MNTLARSVTAIPATKKPGHNLNTCNPLFKRKVAAYARVSTDLEEQATSYQTQINYYTTHIQSRSDWEFAGIYTDEGISATSTKHRQGFQNMITDALNGKIDLILTKSVSRFARNTVDSLTTVRQLKDAGVEVYFEKENIWTLDSKGELLITIMSSLAQEESRSISENVTWGHRKRFQNGKVMVPYSSLLGYKKGADGNLVIDETQAPTVRLIYQLFLSGLSITEIRKELQHRGILTPRGKTKWSTSTVRSILSNEKYKGDALLQKTFTADFLTKRIEENQGQLPQYYVTGNHEPIIDPKVWDQVQYELATRHATNTAKIGLFASRLKCADCGSWYGRKTWASNTKYKHTIWRCNHKYDHPRPCQTATLRDQQIQTTFLSALDRLAKNYRGKDHLPQAITEMFNTDRLEAESSHLDGKIRALANQIEELIGENQRRAQDQEQYLAKYTQLEAKYQKTLAEKHAIDAQITAKNAKATAIKTAYSQLAGKPIEHFQACQWNALIDHAIIGANQIRFIFRTGKEITVNL</sequence>
<dbReference type="InterPro" id="IPR011109">
    <property type="entry name" value="DNA_bind_recombinase_dom"/>
</dbReference>
<dbReference type="GO" id="GO:0003677">
    <property type="term" value="F:DNA binding"/>
    <property type="evidence" value="ECO:0007669"/>
    <property type="project" value="InterPro"/>
</dbReference>
<feature type="domain" description="Resolvase/invertase-type recombinase catalytic" evidence="1">
    <location>
        <begin position="31"/>
        <end position="179"/>
    </location>
</feature>
<dbReference type="InterPro" id="IPR038109">
    <property type="entry name" value="DNA_bind_recomb_sf"/>
</dbReference>
<dbReference type="InterPro" id="IPR050639">
    <property type="entry name" value="SSR_resolvase"/>
</dbReference>
<dbReference type="Pfam" id="PF07508">
    <property type="entry name" value="Recombinase"/>
    <property type="match status" value="1"/>
</dbReference>
<dbReference type="PROSITE" id="PS51737">
    <property type="entry name" value="RECOMBINASE_DNA_BIND"/>
    <property type="match status" value="1"/>
</dbReference>
<proteinExistence type="predicted"/>
<dbReference type="SUPFAM" id="SSF53041">
    <property type="entry name" value="Resolvase-like"/>
    <property type="match status" value="1"/>
</dbReference>
<gene>
    <name evidence="3" type="ORF">CYJ25_07385</name>
</gene>
<dbReference type="PANTHER" id="PTHR30461:SF23">
    <property type="entry name" value="DNA RECOMBINASE-RELATED"/>
    <property type="match status" value="1"/>
</dbReference>
<evidence type="ECO:0000259" key="1">
    <source>
        <dbReference type="PROSITE" id="PS51736"/>
    </source>
</evidence>
<dbReference type="PANTHER" id="PTHR30461">
    <property type="entry name" value="DNA-INVERTASE FROM LAMBDOID PROPHAGE"/>
    <property type="match status" value="1"/>
</dbReference>
<dbReference type="GO" id="GO:0000150">
    <property type="term" value="F:DNA strand exchange activity"/>
    <property type="evidence" value="ECO:0007669"/>
    <property type="project" value="InterPro"/>
</dbReference>
<dbReference type="InterPro" id="IPR025827">
    <property type="entry name" value="Zn_ribbon_recom_dom"/>
</dbReference>
<dbReference type="AlphaFoldDB" id="A0A2I1I455"/>
<evidence type="ECO:0000313" key="3">
    <source>
        <dbReference type="EMBL" id="PKY65881.1"/>
    </source>
</evidence>
<comment type="caution">
    <text evidence="3">The sequence shown here is derived from an EMBL/GenBank/DDBJ whole genome shotgun (WGS) entry which is preliminary data.</text>
</comment>
<reference evidence="3 4" key="1">
    <citation type="submission" date="2017-12" db="EMBL/GenBank/DDBJ databases">
        <title>Phylogenetic diversity of female urinary microbiome.</title>
        <authorList>
            <person name="Thomas-White K."/>
            <person name="Wolfe A.J."/>
        </authorList>
    </citation>
    <scope>NUCLEOTIDE SEQUENCE [LARGE SCALE GENOMIC DNA]</scope>
    <source>
        <strain evidence="3 4">UMB0250</strain>
    </source>
</reference>
<evidence type="ECO:0000313" key="4">
    <source>
        <dbReference type="Proteomes" id="UP000234545"/>
    </source>
</evidence>
<dbReference type="PROSITE" id="PS51736">
    <property type="entry name" value="RECOMBINASES_3"/>
    <property type="match status" value="1"/>
</dbReference>
<dbReference type="SMART" id="SM00857">
    <property type="entry name" value="Resolvase"/>
    <property type="match status" value="1"/>
</dbReference>
<dbReference type="CDD" id="cd00338">
    <property type="entry name" value="Ser_Recombinase"/>
    <property type="match status" value="1"/>
</dbReference>
<dbReference type="RefSeq" id="WP_101628526.1">
    <property type="nucleotide sequence ID" value="NZ_PKKJ01000011.1"/>
</dbReference>
<dbReference type="InterPro" id="IPR036162">
    <property type="entry name" value="Resolvase-like_N_sf"/>
</dbReference>
<feature type="domain" description="Recombinase" evidence="2">
    <location>
        <begin position="188"/>
        <end position="315"/>
    </location>
</feature>
<name>A0A2I1I455_9ACTO</name>
<dbReference type="EMBL" id="PKKJ01000011">
    <property type="protein sequence ID" value="PKY65881.1"/>
    <property type="molecule type" value="Genomic_DNA"/>
</dbReference>